<accession>A0A9J6PKB9</accession>
<feature type="transmembrane region" description="Helical" evidence="7">
    <location>
        <begin position="100"/>
        <end position="125"/>
    </location>
</feature>
<dbReference type="GO" id="GO:0005886">
    <property type="term" value="C:plasma membrane"/>
    <property type="evidence" value="ECO:0007669"/>
    <property type="project" value="UniProtKB-SubCell"/>
</dbReference>
<keyword evidence="6 7" id="KW-0472">Membrane</keyword>
<keyword evidence="3" id="KW-1003">Cell membrane</keyword>
<gene>
    <name evidence="8" type="ORF">NJQ99_11345</name>
</gene>
<comment type="similarity">
    <text evidence="2">Belongs to the UPF0718 family.</text>
</comment>
<name>A0A9J6PKB9_9PROT</name>
<keyword evidence="9" id="KW-1185">Reference proteome</keyword>
<keyword evidence="4 7" id="KW-0812">Transmembrane</keyword>
<feature type="transmembrane region" description="Helical" evidence="7">
    <location>
        <begin position="132"/>
        <end position="152"/>
    </location>
</feature>
<comment type="caution">
    <text evidence="8">The sequence shown here is derived from an EMBL/GenBank/DDBJ whole genome shotgun (WGS) entry which is preliminary data.</text>
</comment>
<sequence length="199" mass="20470">METGVAAGKSGEDSGPAAARRGRVDRGILVYALLALGAGIACLALKGPAETMVAMADSLGLLVSIVPLVIGGVLMAGYAQHLMNREKTSRWLGGASSLRGLTVATVAGALTPGGPFASFALVLVLHRAGVGLPLLVTYLTSWSVLGAARVIVWEIPLLGWDFTALRLLVSLPLPFAAGLITAAMQRKFAGYRFAEAGES</sequence>
<dbReference type="Pfam" id="PF03773">
    <property type="entry name" value="ArsP_1"/>
    <property type="match status" value="1"/>
</dbReference>
<evidence type="ECO:0000256" key="7">
    <source>
        <dbReference type="SAM" id="Phobius"/>
    </source>
</evidence>
<evidence type="ECO:0000256" key="3">
    <source>
        <dbReference type="ARBA" id="ARBA00022475"/>
    </source>
</evidence>
<evidence type="ECO:0000256" key="2">
    <source>
        <dbReference type="ARBA" id="ARBA00006386"/>
    </source>
</evidence>
<feature type="transmembrane region" description="Helical" evidence="7">
    <location>
        <begin position="59"/>
        <end position="80"/>
    </location>
</feature>
<proteinExistence type="inferred from homology"/>
<evidence type="ECO:0000313" key="8">
    <source>
        <dbReference type="EMBL" id="MCP1337007.1"/>
    </source>
</evidence>
<dbReference type="RefSeq" id="WP_269332946.1">
    <property type="nucleotide sequence ID" value="NZ_JAMZFT010000002.1"/>
</dbReference>
<reference evidence="8" key="1">
    <citation type="submission" date="2022-06" db="EMBL/GenBank/DDBJ databases">
        <title>Isolation and Genomics of Futiania mangrovii gen. nov., sp. nov., a Rare and Metabolically-versatile member in the Class Alphaproteobacteria.</title>
        <authorList>
            <person name="Liu L."/>
            <person name="Huang W.-C."/>
            <person name="Pan J."/>
            <person name="Li J."/>
            <person name="Huang Y."/>
            <person name="Du H."/>
            <person name="Liu Y."/>
            <person name="Li M."/>
        </authorList>
    </citation>
    <scope>NUCLEOTIDE SEQUENCE</scope>
    <source>
        <strain evidence="8">FT118</strain>
    </source>
</reference>
<dbReference type="InterPro" id="IPR005524">
    <property type="entry name" value="DUF318"/>
</dbReference>
<dbReference type="EMBL" id="JAMZFT010000002">
    <property type="protein sequence ID" value="MCP1337007.1"/>
    <property type="molecule type" value="Genomic_DNA"/>
</dbReference>
<evidence type="ECO:0000256" key="5">
    <source>
        <dbReference type="ARBA" id="ARBA00022989"/>
    </source>
</evidence>
<evidence type="ECO:0000256" key="6">
    <source>
        <dbReference type="ARBA" id="ARBA00023136"/>
    </source>
</evidence>
<comment type="subcellular location">
    <subcellularLocation>
        <location evidence="1">Cell membrane</location>
        <topology evidence="1">Multi-pass membrane protein</topology>
    </subcellularLocation>
</comment>
<keyword evidence="5 7" id="KW-1133">Transmembrane helix</keyword>
<dbReference type="Proteomes" id="UP001055804">
    <property type="component" value="Unassembled WGS sequence"/>
</dbReference>
<evidence type="ECO:0000256" key="1">
    <source>
        <dbReference type="ARBA" id="ARBA00004651"/>
    </source>
</evidence>
<protein>
    <submittedName>
        <fullName evidence="8">Permease</fullName>
    </submittedName>
</protein>
<feature type="transmembrane region" description="Helical" evidence="7">
    <location>
        <begin position="164"/>
        <end position="184"/>
    </location>
</feature>
<feature type="transmembrane region" description="Helical" evidence="7">
    <location>
        <begin position="28"/>
        <end position="47"/>
    </location>
</feature>
<dbReference type="AlphaFoldDB" id="A0A9J6PKB9"/>
<organism evidence="8 9">
    <name type="scientific">Futiania mangrovi</name>
    <dbReference type="NCBI Taxonomy" id="2959716"/>
    <lineage>
        <taxon>Bacteria</taxon>
        <taxon>Pseudomonadati</taxon>
        <taxon>Pseudomonadota</taxon>
        <taxon>Alphaproteobacteria</taxon>
        <taxon>Futianiales</taxon>
        <taxon>Futianiaceae</taxon>
        <taxon>Futiania</taxon>
    </lineage>
</organism>
<evidence type="ECO:0000313" key="9">
    <source>
        <dbReference type="Proteomes" id="UP001055804"/>
    </source>
</evidence>
<evidence type="ECO:0000256" key="4">
    <source>
        <dbReference type="ARBA" id="ARBA00022692"/>
    </source>
</evidence>